<evidence type="ECO:0000313" key="2">
    <source>
        <dbReference type="EMBL" id="MQX36105.1"/>
    </source>
</evidence>
<dbReference type="Pfam" id="PF01738">
    <property type="entry name" value="DLH"/>
    <property type="match status" value="1"/>
</dbReference>
<dbReference type="Gene3D" id="3.40.50.1820">
    <property type="entry name" value="alpha/beta hydrolase"/>
    <property type="match status" value="1"/>
</dbReference>
<evidence type="ECO:0000313" key="3">
    <source>
        <dbReference type="Proteomes" id="UP000434582"/>
    </source>
</evidence>
<reference evidence="2 3" key="1">
    <citation type="submission" date="2019-10" db="EMBL/GenBank/DDBJ databases">
        <title>Draft whole-genome sequence of the purple nonsulfur photosynthetic bacterium Roseospira navarrensis DSM 15114.</title>
        <authorList>
            <person name="Kyndt J.A."/>
            <person name="Meyer T.E."/>
        </authorList>
    </citation>
    <scope>NUCLEOTIDE SEQUENCE [LARGE SCALE GENOMIC DNA]</scope>
    <source>
        <strain evidence="2 3">DSM 15114</strain>
    </source>
</reference>
<protein>
    <submittedName>
        <fullName evidence="2">Dienelactone hydrolase family protein</fullName>
    </submittedName>
</protein>
<feature type="domain" description="Dienelactone hydrolase" evidence="1">
    <location>
        <begin position="52"/>
        <end position="258"/>
    </location>
</feature>
<name>A0A7X1ZF52_9PROT</name>
<keyword evidence="2" id="KW-0378">Hydrolase</keyword>
<sequence>MLDDTQIGRRTVMKGLAGASFAAVLADPILARAAASETETVTLTLSSGKTVSAALALPETLPAPTVMLIHEWWGLNDQIKATAREYAANGYVALAIDLMDGSVATTPDEARAQMQAVDGADATETCTAWMDWLRAHEAGTGTLATVGWCFGGGWSLNASLAAPADATVIYYGRLVQEAEPLKALKGPVLGHFATQDGFINAEMVGGFEAAMAEAGKADSLTVHWYEADHAFANPSGGRYDEEDARLSWSRTLAFLAQHLKA</sequence>
<organism evidence="2 3">
    <name type="scientific">Roseospira navarrensis</name>
    <dbReference type="NCBI Taxonomy" id="140058"/>
    <lineage>
        <taxon>Bacteria</taxon>
        <taxon>Pseudomonadati</taxon>
        <taxon>Pseudomonadota</taxon>
        <taxon>Alphaproteobacteria</taxon>
        <taxon>Rhodospirillales</taxon>
        <taxon>Rhodospirillaceae</taxon>
        <taxon>Roseospira</taxon>
    </lineage>
</organism>
<dbReference type="InterPro" id="IPR051049">
    <property type="entry name" value="Dienelactone_hydrolase-like"/>
</dbReference>
<dbReference type="InterPro" id="IPR029058">
    <property type="entry name" value="AB_hydrolase_fold"/>
</dbReference>
<dbReference type="PANTHER" id="PTHR46623">
    <property type="entry name" value="CARBOXYMETHYLENEBUTENOLIDASE-RELATED"/>
    <property type="match status" value="1"/>
</dbReference>
<dbReference type="EMBL" id="WIVE01000013">
    <property type="protein sequence ID" value="MQX36105.1"/>
    <property type="molecule type" value="Genomic_DNA"/>
</dbReference>
<gene>
    <name evidence="2" type="ORF">GHC57_06195</name>
</gene>
<dbReference type="GO" id="GO:0016787">
    <property type="term" value="F:hydrolase activity"/>
    <property type="evidence" value="ECO:0007669"/>
    <property type="project" value="UniProtKB-KW"/>
</dbReference>
<dbReference type="InterPro" id="IPR006311">
    <property type="entry name" value="TAT_signal"/>
</dbReference>
<comment type="caution">
    <text evidence="2">The sequence shown here is derived from an EMBL/GenBank/DDBJ whole genome shotgun (WGS) entry which is preliminary data.</text>
</comment>
<keyword evidence="3" id="KW-1185">Reference proteome</keyword>
<accession>A0A7X1ZF52</accession>
<dbReference type="Proteomes" id="UP000434582">
    <property type="component" value="Unassembled WGS sequence"/>
</dbReference>
<dbReference type="PANTHER" id="PTHR46623:SF6">
    <property type="entry name" value="ALPHA_BETA-HYDROLASES SUPERFAMILY PROTEIN"/>
    <property type="match status" value="1"/>
</dbReference>
<dbReference type="InterPro" id="IPR002925">
    <property type="entry name" value="Dienelactn_hydro"/>
</dbReference>
<dbReference type="OrthoDB" id="9787933at2"/>
<dbReference type="RefSeq" id="WP_153342276.1">
    <property type="nucleotide sequence ID" value="NZ_WIVE01000013.1"/>
</dbReference>
<dbReference type="AlphaFoldDB" id="A0A7X1ZF52"/>
<proteinExistence type="predicted"/>
<evidence type="ECO:0000259" key="1">
    <source>
        <dbReference type="Pfam" id="PF01738"/>
    </source>
</evidence>
<dbReference type="PROSITE" id="PS51318">
    <property type="entry name" value="TAT"/>
    <property type="match status" value="1"/>
</dbReference>
<dbReference type="SUPFAM" id="SSF53474">
    <property type="entry name" value="alpha/beta-Hydrolases"/>
    <property type="match status" value="1"/>
</dbReference>